<dbReference type="Proteomes" id="UP000541444">
    <property type="component" value="Unassembled WGS sequence"/>
</dbReference>
<keyword evidence="1" id="KW-0472">Membrane</keyword>
<dbReference type="AlphaFoldDB" id="A0A7J7LET6"/>
<sequence>MTSFTNKLWLGLTLNRSCSGPSPVQLSLQKSRFPSPSTHAVLALTIFINPTILFHILEALGVAV</sequence>
<accession>A0A7J7LET6</accession>
<feature type="non-terminal residue" evidence="2">
    <location>
        <position position="64"/>
    </location>
</feature>
<name>A0A7J7LET6_9MAGN</name>
<evidence type="ECO:0000313" key="2">
    <source>
        <dbReference type="EMBL" id="KAF6141135.1"/>
    </source>
</evidence>
<dbReference type="EMBL" id="JACGCM010002332">
    <property type="protein sequence ID" value="KAF6141135.1"/>
    <property type="molecule type" value="Genomic_DNA"/>
</dbReference>
<keyword evidence="3" id="KW-1185">Reference proteome</keyword>
<comment type="caution">
    <text evidence="2">The sequence shown here is derived from an EMBL/GenBank/DDBJ whole genome shotgun (WGS) entry which is preliminary data.</text>
</comment>
<protein>
    <submittedName>
        <fullName evidence="2">Uncharacterized protein</fullName>
    </submittedName>
</protein>
<keyword evidence="1" id="KW-1133">Transmembrane helix</keyword>
<proteinExistence type="predicted"/>
<reference evidence="2 3" key="1">
    <citation type="journal article" date="2020" name="IScience">
        <title>Genome Sequencing of the Endangered Kingdonia uniflora (Circaeasteraceae, Ranunculales) Reveals Potential Mechanisms of Evolutionary Specialization.</title>
        <authorList>
            <person name="Sun Y."/>
            <person name="Deng T."/>
            <person name="Zhang A."/>
            <person name="Moore M.J."/>
            <person name="Landis J.B."/>
            <person name="Lin N."/>
            <person name="Zhang H."/>
            <person name="Zhang X."/>
            <person name="Huang J."/>
            <person name="Zhang X."/>
            <person name="Sun H."/>
            <person name="Wang H."/>
        </authorList>
    </citation>
    <scope>NUCLEOTIDE SEQUENCE [LARGE SCALE GENOMIC DNA]</scope>
    <source>
        <strain evidence="2">TB1705</strain>
        <tissue evidence="2">Leaf</tissue>
    </source>
</reference>
<organism evidence="2 3">
    <name type="scientific">Kingdonia uniflora</name>
    <dbReference type="NCBI Taxonomy" id="39325"/>
    <lineage>
        <taxon>Eukaryota</taxon>
        <taxon>Viridiplantae</taxon>
        <taxon>Streptophyta</taxon>
        <taxon>Embryophyta</taxon>
        <taxon>Tracheophyta</taxon>
        <taxon>Spermatophyta</taxon>
        <taxon>Magnoliopsida</taxon>
        <taxon>Ranunculales</taxon>
        <taxon>Circaeasteraceae</taxon>
        <taxon>Kingdonia</taxon>
    </lineage>
</organism>
<gene>
    <name evidence="2" type="ORF">GIB67_006580</name>
</gene>
<feature type="transmembrane region" description="Helical" evidence="1">
    <location>
        <begin position="40"/>
        <end position="63"/>
    </location>
</feature>
<evidence type="ECO:0000313" key="3">
    <source>
        <dbReference type="Proteomes" id="UP000541444"/>
    </source>
</evidence>
<keyword evidence="1" id="KW-0812">Transmembrane</keyword>
<evidence type="ECO:0000256" key="1">
    <source>
        <dbReference type="SAM" id="Phobius"/>
    </source>
</evidence>